<protein>
    <submittedName>
        <fullName evidence="3">HIT family protein</fullName>
    </submittedName>
</protein>
<dbReference type="KEGG" id="nba:CUN60_02600"/>
<organism evidence="3 4">
    <name type="scientific">Aquella oligotrophica</name>
    <dbReference type="NCBI Taxonomy" id="2067065"/>
    <lineage>
        <taxon>Bacteria</taxon>
        <taxon>Pseudomonadati</taxon>
        <taxon>Pseudomonadota</taxon>
        <taxon>Betaproteobacteria</taxon>
        <taxon>Neisseriales</taxon>
        <taxon>Neisseriaceae</taxon>
        <taxon>Aquella</taxon>
    </lineage>
</organism>
<evidence type="ECO:0000256" key="1">
    <source>
        <dbReference type="PROSITE-ProRule" id="PRU00464"/>
    </source>
</evidence>
<evidence type="ECO:0000313" key="3">
    <source>
        <dbReference type="EMBL" id="AUR51238.1"/>
    </source>
</evidence>
<dbReference type="Gene3D" id="3.30.428.10">
    <property type="entry name" value="HIT-like"/>
    <property type="match status" value="1"/>
</dbReference>
<dbReference type="EMBL" id="CP024847">
    <property type="protein sequence ID" value="AUR51238.1"/>
    <property type="molecule type" value="Genomic_DNA"/>
</dbReference>
<reference evidence="4" key="1">
    <citation type="submission" date="2017-11" db="EMBL/GenBank/DDBJ databases">
        <authorList>
            <person name="Chan K.G."/>
            <person name="Lee L.S."/>
        </authorList>
    </citation>
    <scope>NUCLEOTIDE SEQUENCE [LARGE SCALE GENOMIC DNA]</scope>
    <source>
        <strain evidence="4">DSM 100970</strain>
    </source>
</reference>
<gene>
    <name evidence="3" type="ORF">CUN60_02600</name>
</gene>
<dbReference type="Proteomes" id="UP000236655">
    <property type="component" value="Chromosome"/>
</dbReference>
<evidence type="ECO:0000313" key="4">
    <source>
        <dbReference type="Proteomes" id="UP000236655"/>
    </source>
</evidence>
<evidence type="ECO:0000259" key="2">
    <source>
        <dbReference type="PROSITE" id="PS51084"/>
    </source>
</evidence>
<dbReference type="InterPro" id="IPR036265">
    <property type="entry name" value="HIT-like_sf"/>
</dbReference>
<dbReference type="RefSeq" id="WP_102950538.1">
    <property type="nucleotide sequence ID" value="NZ_CP024847.1"/>
</dbReference>
<sequence length="143" mass="16732">MRKIMDSCFFCDNIGGTILFNCDLYRIILIDSETDYPGFIRVVLNRHVKEISDLNDKDALSLFKAILESEKIIRDVYNPDKINVASLGNVTPHVHWHIIPRFIYDKHYPNPIWGEVTHPEYIPSKEIIGVKDRLIQQFKNFTI</sequence>
<dbReference type="SUPFAM" id="SSF54197">
    <property type="entry name" value="HIT-like"/>
    <property type="match status" value="1"/>
</dbReference>
<dbReference type="GO" id="GO:0003824">
    <property type="term" value="F:catalytic activity"/>
    <property type="evidence" value="ECO:0007669"/>
    <property type="project" value="InterPro"/>
</dbReference>
<dbReference type="InterPro" id="IPR011146">
    <property type="entry name" value="HIT-like"/>
</dbReference>
<feature type="domain" description="HIT" evidence="2">
    <location>
        <begin position="5"/>
        <end position="108"/>
    </location>
</feature>
<dbReference type="PROSITE" id="PS51084">
    <property type="entry name" value="HIT_2"/>
    <property type="match status" value="1"/>
</dbReference>
<keyword evidence="4" id="KW-1185">Reference proteome</keyword>
<accession>A0A2I7N496</accession>
<dbReference type="OrthoDB" id="9799145at2"/>
<feature type="short sequence motif" description="Histidine triad motif" evidence="1">
    <location>
        <begin position="93"/>
        <end position="97"/>
    </location>
</feature>
<proteinExistence type="predicted"/>
<name>A0A2I7N496_9NEIS</name>
<dbReference type="Pfam" id="PF01230">
    <property type="entry name" value="HIT"/>
    <property type="match status" value="1"/>
</dbReference>
<dbReference type="AlphaFoldDB" id="A0A2I7N496"/>